<evidence type="ECO:0000256" key="7">
    <source>
        <dbReference type="ARBA" id="ARBA00023136"/>
    </source>
</evidence>
<dbReference type="AlphaFoldDB" id="A0A6M1S5I6"/>
<gene>
    <name evidence="10" type="ORF">G6N76_12960</name>
</gene>
<dbReference type="Proteomes" id="UP000477849">
    <property type="component" value="Unassembled WGS sequence"/>
</dbReference>
<dbReference type="PANTHER" id="PTHR11795:SF445">
    <property type="entry name" value="AMINO ACID ABC TRANSPORTER PERMEASE PROTEIN"/>
    <property type="match status" value="1"/>
</dbReference>
<comment type="similarity">
    <text evidence="8">Belongs to the binding-protein-dependent transport system permease family. LivHM subfamily.</text>
</comment>
<dbReference type="CDD" id="cd06582">
    <property type="entry name" value="TM_PBP1_LivH_like"/>
    <property type="match status" value="1"/>
</dbReference>
<keyword evidence="11" id="KW-1185">Reference proteome</keyword>
<dbReference type="GO" id="GO:0022857">
    <property type="term" value="F:transmembrane transporter activity"/>
    <property type="evidence" value="ECO:0007669"/>
    <property type="project" value="InterPro"/>
</dbReference>
<keyword evidence="3" id="KW-1003">Cell membrane</keyword>
<organism evidence="10 11">
    <name type="scientific">Rhizobium daejeonense</name>
    <dbReference type="NCBI Taxonomy" id="240521"/>
    <lineage>
        <taxon>Bacteria</taxon>
        <taxon>Pseudomonadati</taxon>
        <taxon>Pseudomonadota</taxon>
        <taxon>Alphaproteobacteria</taxon>
        <taxon>Hyphomicrobiales</taxon>
        <taxon>Rhizobiaceae</taxon>
        <taxon>Rhizobium/Agrobacterium group</taxon>
        <taxon>Rhizobium</taxon>
    </lineage>
</organism>
<evidence type="ECO:0000313" key="11">
    <source>
        <dbReference type="Proteomes" id="UP000477849"/>
    </source>
</evidence>
<evidence type="ECO:0000256" key="3">
    <source>
        <dbReference type="ARBA" id="ARBA00022475"/>
    </source>
</evidence>
<proteinExistence type="inferred from homology"/>
<dbReference type="GO" id="GO:0005886">
    <property type="term" value="C:plasma membrane"/>
    <property type="evidence" value="ECO:0007669"/>
    <property type="project" value="UniProtKB-SubCell"/>
</dbReference>
<evidence type="ECO:0000256" key="8">
    <source>
        <dbReference type="ARBA" id="ARBA00037998"/>
    </source>
</evidence>
<feature type="transmembrane region" description="Helical" evidence="9">
    <location>
        <begin position="64"/>
        <end position="88"/>
    </location>
</feature>
<feature type="transmembrane region" description="Helical" evidence="9">
    <location>
        <begin position="100"/>
        <end position="122"/>
    </location>
</feature>
<dbReference type="PANTHER" id="PTHR11795">
    <property type="entry name" value="BRANCHED-CHAIN AMINO ACID TRANSPORT SYSTEM PERMEASE PROTEIN LIVH"/>
    <property type="match status" value="1"/>
</dbReference>
<comment type="subcellular location">
    <subcellularLocation>
        <location evidence="1">Cell membrane</location>
        <topology evidence="1">Multi-pass membrane protein</topology>
    </subcellularLocation>
</comment>
<feature type="transmembrane region" description="Helical" evidence="9">
    <location>
        <begin position="37"/>
        <end position="58"/>
    </location>
</feature>
<evidence type="ECO:0000256" key="9">
    <source>
        <dbReference type="SAM" id="Phobius"/>
    </source>
</evidence>
<dbReference type="GO" id="GO:0006865">
    <property type="term" value="P:amino acid transport"/>
    <property type="evidence" value="ECO:0007669"/>
    <property type="project" value="UniProtKB-KW"/>
</dbReference>
<dbReference type="EMBL" id="JAAKZH010000003">
    <property type="protein sequence ID" value="NGO64577.1"/>
    <property type="molecule type" value="Genomic_DNA"/>
</dbReference>
<feature type="transmembrane region" description="Helical" evidence="9">
    <location>
        <begin position="12"/>
        <end position="30"/>
    </location>
</feature>
<evidence type="ECO:0000256" key="5">
    <source>
        <dbReference type="ARBA" id="ARBA00022970"/>
    </source>
</evidence>
<evidence type="ECO:0000256" key="6">
    <source>
        <dbReference type="ARBA" id="ARBA00022989"/>
    </source>
</evidence>
<sequence length="298" mass="31597">MTYLLQQLANALPISALYAALAFGYALAFGMTRRPDITYGALFAFAGQVFLLFAHIGWNRLFLILPATLALAAAASFLYTTVAGWSIVRHVLRPLHGASTNAVIVASLALVILLSEIMRLSMNSRELWLSPFLNARVVFWQGEGGDVGLTVIQIGSVVLMAGLLALGHLLMARTRLGRDWRAVADDPRAARLCGVNADGVFVLSYVAAASIAAICGTLATSYYGSMDFASGLLFGLKVVLIAAVGGYSVPLKSAAGAAVVGLSETLWSGYAPILWRDAAIISALVLLLVASRRERVIP</sequence>
<dbReference type="InterPro" id="IPR001851">
    <property type="entry name" value="ABC_transp_permease"/>
</dbReference>
<keyword evidence="5" id="KW-0029">Amino-acid transport</keyword>
<feature type="transmembrane region" description="Helical" evidence="9">
    <location>
        <begin position="228"/>
        <end position="249"/>
    </location>
</feature>
<evidence type="ECO:0000313" key="10">
    <source>
        <dbReference type="EMBL" id="NGO64577.1"/>
    </source>
</evidence>
<keyword evidence="4 9" id="KW-0812">Transmembrane</keyword>
<evidence type="ECO:0000256" key="1">
    <source>
        <dbReference type="ARBA" id="ARBA00004651"/>
    </source>
</evidence>
<keyword evidence="6 9" id="KW-1133">Transmembrane helix</keyword>
<comment type="caution">
    <text evidence="10">The sequence shown here is derived from an EMBL/GenBank/DDBJ whole genome shotgun (WGS) entry which is preliminary data.</text>
</comment>
<dbReference type="InterPro" id="IPR052157">
    <property type="entry name" value="BCAA_transport_permease"/>
</dbReference>
<feature type="transmembrane region" description="Helical" evidence="9">
    <location>
        <begin position="147"/>
        <end position="171"/>
    </location>
</feature>
<name>A0A6M1S5I6_9HYPH</name>
<dbReference type="Pfam" id="PF02653">
    <property type="entry name" value="BPD_transp_2"/>
    <property type="match status" value="1"/>
</dbReference>
<accession>A0A6M1S5I6</accession>
<dbReference type="RefSeq" id="WP_163906241.1">
    <property type="nucleotide sequence ID" value="NZ_CP048427.1"/>
</dbReference>
<protein>
    <submittedName>
        <fullName evidence="10">Branched-chain amino acid ABC transporter permease</fullName>
    </submittedName>
</protein>
<reference evidence="10 11" key="1">
    <citation type="submission" date="2020-02" db="EMBL/GenBank/DDBJ databases">
        <title>Genome sequence of the type strain CCBAU10050 of Rhizobium daejeonense.</title>
        <authorList>
            <person name="Gao J."/>
            <person name="Sun J."/>
        </authorList>
    </citation>
    <scope>NUCLEOTIDE SEQUENCE [LARGE SCALE GENOMIC DNA]</scope>
    <source>
        <strain evidence="10 11">CCBAU10050</strain>
    </source>
</reference>
<keyword evidence="2" id="KW-0813">Transport</keyword>
<evidence type="ECO:0000256" key="4">
    <source>
        <dbReference type="ARBA" id="ARBA00022692"/>
    </source>
</evidence>
<evidence type="ECO:0000256" key="2">
    <source>
        <dbReference type="ARBA" id="ARBA00022448"/>
    </source>
</evidence>
<keyword evidence="7 9" id="KW-0472">Membrane</keyword>